<sequence length="195" mass="21480">MHMPSAAAAEKGDVRVAMKRQLRARIDTLRDFVVEELKRWRLGAAFESAASRARDGLADQAPYSFKEHLYRPLQVLVSVSALEAEDASLDVSMDTLHSTNMRLRLLRESGHWSPELADQVRRALAAVTGARVLAHTQAQAEQNVACFSFDNCSTCDAEGLYKLLEELQAPILFAGQVVVCLAEVYNSGNFPPSSC</sequence>
<dbReference type="AlphaFoldDB" id="A0A813HWS5"/>
<protein>
    <submittedName>
        <fullName evidence="1">Uncharacterized protein</fullName>
    </submittedName>
</protein>
<proteinExistence type="predicted"/>
<reference evidence="1" key="1">
    <citation type="submission" date="2021-02" db="EMBL/GenBank/DDBJ databases">
        <authorList>
            <person name="Dougan E. K."/>
            <person name="Rhodes N."/>
            <person name="Thang M."/>
            <person name="Chan C."/>
        </authorList>
    </citation>
    <scope>NUCLEOTIDE SEQUENCE</scope>
</reference>
<organism evidence="1 3">
    <name type="scientific">Polarella glacialis</name>
    <name type="common">Dinoflagellate</name>
    <dbReference type="NCBI Taxonomy" id="89957"/>
    <lineage>
        <taxon>Eukaryota</taxon>
        <taxon>Sar</taxon>
        <taxon>Alveolata</taxon>
        <taxon>Dinophyceae</taxon>
        <taxon>Suessiales</taxon>
        <taxon>Suessiaceae</taxon>
        <taxon>Polarella</taxon>
    </lineage>
</organism>
<accession>A0A813HWS5</accession>
<evidence type="ECO:0000313" key="2">
    <source>
        <dbReference type="EMBL" id="CAE8704837.1"/>
    </source>
</evidence>
<keyword evidence="3" id="KW-1185">Reference proteome</keyword>
<comment type="caution">
    <text evidence="1">The sequence shown here is derived from an EMBL/GenBank/DDBJ whole genome shotgun (WGS) entry which is preliminary data.</text>
</comment>
<name>A0A813HWS5_POLGL</name>
<dbReference type="EMBL" id="CAJNNW010030868">
    <property type="protein sequence ID" value="CAE8704837.1"/>
    <property type="molecule type" value="Genomic_DNA"/>
</dbReference>
<dbReference type="EMBL" id="CAJNNV010033130">
    <property type="protein sequence ID" value="CAE8642189.1"/>
    <property type="molecule type" value="Genomic_DNA"/>
</dbReference>
<evidence type="ECO:0000313" key="3">
    <source>
        <dbReference type="Proteomes" id="UP000654075"/>
    </source>
</evidence>
<dbReference type="Proteomes" id="UP000654075">
    <property type="component" value="Unassembled WGS sequence"/>
</dbReference>
<dbReference type="Proteomes" id="UP000626109">
    <property type="component" value="Unassembled WGS sequence"/>
</dbReference>
<evidence type="ECO:0000313" key="1">
    <source>
        <dbReference type="EMBL" id="CAE8642189.1"/>
    </source>
</evidence>
<gene>
    <name evidence="1" type="ORF">PGLA1383_LOCUS56725</name>
    <name evidence="2" type="ORF">PGLA2088_LOCUS33392</name>
</gene>